<dbReference type="Gene3D" id="3.40.50.1820">
    <property type="entry name" value="alpha/beta hydrolase"/>
    <property type="match status" value="1"/>
</dbReference>
<proteinExistence type="inferred from homology"/>
<dbReference type="OrthoDB" id="5592486at2759"/>
<dbReference type="SUPFAM" id="SSF53474">
    <property type="entry name" value="alpha/beta-Hydrolases"/>
    <property type="match status" value="1"/>
</dbReference>
<accession>A0A0L0UHM3</accession>
<name>A0A0L0UHM3_9BASI</name>
<dbReference type="InterPro" id="IPR007751">
    <property type="entry name" value="DUF676_lipase-like"/>
</dbReference>
<feature type="non-terminal residue" evidence="3">
    <location>
        <position position="1"/>
    </location>
</feature>
<dbReference type="AlphaFoldDB" id="A0A0L0UHM3"/>
<protein>
    <recommendedName>
        <fullName evidence="2">DUF676 domain-containing protein</fullName>
    </recommendedName>
</protein>
<dbReference type="Pfam" id="PF05057">
    <property type="entry name" value="DUF676"/>
    <property type="match status" value="1"/>
</dbReference>
<evidence type="ECO:0000313" key="4">
    <source>
        <dbReference type="Proteomes" id="UP000054564"/>
    </source>
</evidence>
<gene>
    <name evidence="3" type="ORF">PSTG_20125</name>
</gene>
<reference evidence="4" key="1">
    <citation type="submission" date="2014-03" db="EMBL/GenBank/DDBJ databases">
        <title>The Genome Sequence of Puccinia striiformis f. sp. tritici PST-78.</title>
        <authorList>
            <consortium name="The Broad Institute Genome Sequencing Platform"/>
            <person name="Cuomo C."/>
            <person name="Hulbert S."/>
            <person name="Chen X."/>
            <person name="Walker B."/>
            <person name="Young S.K."/>
            <person name="Zeng Q."/>
            <person name="Gargeya S."/>
            <person name="Fitzgerald M."/>
            <person name="Haas B."/>
            <person name="Abouelleil A."/>
            <person name="Alvarado L."/>
            <person name="Arachchi H.M."/>
            <person name="Berlin A.M."/>
            <person name="Chapman S.B."/>
            <person name="Goldberg J."/>
            <person name="Griggs A."/>
            <person name="Gujja S."/>
            <person name="Hansen M."/>
            <person name="Howarth C."/>
            <person name="Imamovic A."/>
            <person name="Larimer J."/>
            <person name="McCowan C."/>
            <person name="Montmayeur A."/>
            <person name="Murphy C."/>
            <person name="Neiman D."/>
            <person name="Pearson M."/>
            <person name="Priest M."/>
            <person name="Roberts A."/>
            <person name="Saif S."/>
            <person name="Shea T."/>
            <person name="Sisk P."/>
            <person name="Sykes S."/>
            <person name="Wortman J."/>
            <person name="Nusbaum C."/>
            <person name="Birren B."/>
        </authorList>
    </citation>
    <scope>NUCLEOTIDE SEQUENCE [LARGE SCALE GENOMIC DNA]</scope>
    <source>
        <strain evidence="4">race PST-78</strain>
    </source>
</reference>
<organism evidence="3 4">
    <name type="scientific">Puccinia striiformis f. sp. tritici PST-78</name>
    <dbReference type="NCBI Taxonomy" id="1165861"/>
    <lineage>
        <taxon>Eukaryota</taxon>
        <taxon>Fungi</taxon>
        <taxon>Dikarya</taxon>
        <taxon>Basidiomycota</taxon>
        <taxon>Pucciniomycotina</taxon>
        <taxon>Pucciniomycetes</taxon>
        <taxon>Pucciniales</taxon>
        <taxon>Pucciniaceae</taxon>
        <taxon>Puccinia</taxon>
    </lineage>
</organism>
<comment type="caution">
    <text evidence="3">The sequence shown here is derived from an EMBL/GenBank/DDBJ whole genome shotgun (WGS) entry which is preliminary data.</text>
</comment>
<dbReference type="EMBL" id="AJIL01009324">
    <property type="protein sequence ID" value="KNE86513.1"/>
    <property type="molecule type" value="Genomic_DNA"/>
</dbReference>
<evidence type="ECO:0000256" key="1">
    <source>
        <dbReference type="ARBA" id="ARBA00007920"/>
    </source>
</evidence>
<sequence>FAVRGPSSFPRFQIHYWGKLLEILRSKLGVKVIIGKVPPTGTIEERAIQLDKLLQNEAASSSYSGKIPQFNFIAHSMGGLDARYLISHLKPKTYNPISLTTICTPH</sequence>
<evidence type="ECO:0000259" key="2">
    <source>
        <dbReference type="Pfam" id="PF05057"/>
    </source>
</evidence>
<comment type="similarity">
    <text evidence="1">Belongs to the putative lipase ROG1 family.</text>
</comment>
<dbReference type="STRING" id="1165861.A0A0L0UHM3"/>
<dbReference type="InterPro" id="IPR029058">
    <property type="entry name" value="AB_hydrolase_fold"/>
</dbReference>
<keyword evidence="4" id="KW-1185">Reference proteome</keyword>
<dbReference type="Proteomes" id="UP000054564">
    <property type="component" value="Unassembled WGS sequence"/>
</dbReference>
<evidence type="ECO:0000313" key="3">
    <source>
        <dbReference type="EMBL" id="KNE86513.1"/>
    </source>
</evidence>
<feature type="non-terminal residue" evidence="3">
    <location>
        <position position="106"/>
    </location>
</feature>
<feature type="domain" description="DUF676" evidence="2">
    <location>
        <begin position="66"/>
        <end position="106"/>
    </location>
</feature>